<dbReference type="SUPFAM" id="SSF56112">
    <property type="entry name" value="Protein kinase-like (PK-like)"/>
    <property type="match status" value="1"/>
</dbReference>
<keyword evidence="3" id="KW-0547">Nucleotide-binding</keyword>
<dbReference type="AlphaFoldDB" id="A0A3P8BC43"/>
<dbReference type="EMBL" id="UZAH01029666">
    <property type="protein sequence ID" value="VDP07308.1"/>
    <property type="molecule type" value="Genomic_DNA"/>
</dbReference>
<accession>A0A3P8BC43</accession>
<proteinExistence type="predicted"/>
<dbReference type="Proteomes" id="UP000050761">
    <property type="component" value="Unassembled WGS sequence"/>
</dbReference>
<dbReference type="WBParaSite" id="HPBE_0001688201-mRNA-1">
    <property type="protein sequence ID" value="HPBE_0001688201-mRNA-1"/>
    <property type="gene ID" value="HPBE_0001688201"/>
</dbReference>
<organism evidence="7">
    <name type="scientific">Heligmosomoides polygyrus</name>
    <name type="common">Parasitic roundworm</name>
    <dbReference type="NCBI Taxonomy" id="6339"/>
    <lineage>
        <taxon>Eukaryota</taxon>
        <taxon>Metazoa</taxon>
        <taxon>Ecdysozoa</taxon>
        <taxon>Nematoda</taxon>
        <taxon>Chromadorea</taxon>
        <taxon>Rhabditida</taxon>
        <taxon>Rhabditina</taxon>
        <taxon>Rhabditomorpha</taxon>
        <taxon>Strongyloidea</taxon>
        <taxon>Heligmosomidae</taxon>
        <taxon>Heligmosomoides</taxon>
    </lineage>
</organism>
<evidence type="ECO:0000256" key="3">
    <source>
        <dbReference type="ARBA" id="ARBA00022741"/>
    </source>
</evidence>
<dbReference type="InterPro" id="IPR000719">
    <property type="entry name" value="Prot_kinase_dom"/>
</dbReference>
<dbReference type="InterPro" id="IPR011009">
    <property type="entry name" value="Kinase-like_dom_sf"/>
</dbReference>
<keyword evidence="4" id="KW-0418">Kinase</keyword>
<dbReference type="GO" id="GO:0004674">
    <property type="term" value="F:protein serine/threonine kinase activity"/>
    <property type="evidence" value="ECO:0007669"/>
    <property type="project" value="UniProtKB-KW"/>
</dbReference>
<feature type="domain" description="Protein kinase" evidence="6">
    <location>
        <begin position="1"/>
        <end position="194"/>
    </location>
</feature>
<keyword evidence="8" id="KW-1185">Reference proteome</keyword>
<dbReference type="OrthoDB" id="63267at2759"/>
<evidence type="ECO:0000313" key="7">
    <source>
        <dbReference type="EMBL" id="VDP07308.1"/>
    </source>
</evidence>
<keyword evidence="1" id="KW-0723">Serine/threonine-protein kinase</keyword>
<dbReference type="GO" id="GO:0005524">
    <property type="term" value="F:ATP binding"/>
    <property type="evidence" value="ECO:0007669"/>
    <property type="project" value="UniProtKB-KW"/>
</dbReference>
<gene>
    <name evidence="7" type="ORF">HPBE_LOCUS16881</name>
</gene>
<dbReference type="PANTHER" id="PTHR24351">
    <property type="entry name" value="RIBOSOMAL PROTEIN S6 KINASE"/>
    <property type="match status" value="1"/>
</dbReference>
<evidence type="ECO:0000256" key="4">
    <source>
        <dbReference type="ARBA" id="ARBA00022777"/>
    </source>
</evidence>
<dbReference type="Pfam" id="PF00069">
    <property type="entry name" value="Pkinase"/>
    <property type="match status" value="1"/>
</dbReference>
<evidence type="ECO:0000256" key="2">
    <source>
        <dbReference type="ARBA" id="ARBA00022679"/>
    </source>
</evidence>
<evidence type="ECO:0000313" key="9">
    <source>
        <dbReference type="WBParaSite" id="HPBE_0001688201-mRNA-1"/>
    </source>
</evidence>
<evidence type="ECO:0000313" key="8">
    <source>
        <dbReference type="Proteomes" id="UP000050761"/>
    </source>
</evidence>
<dbReference type="SMART" id="SM00220">
    <property type="entry name" value="S_TKc"/>
    <property type="match status" value="1"/>
</dbReference>
<sequence length="260" mass="29073">MIFRDLKPENLLLDKQGYLVLTDFGLCKEGMSPGAVTATFCGTPEYLAPEIILKRPYNLAVDWWCLGSVLYEMLYGLPPFYSRDHNEMYNRIVNEPLRIKRNISTTSTDIIFGFLNQKSYGSSKVGYTIASSVSATCIRVRADVWEVAEGCAASKSVAQQGATLLHRISALQESDSQFRYLALELCVASLNDYVHEAAVREKVPITPNELLQQATEGLAHLHIMQIDLVFRFILLAIPLFATECIRVAVDADTRIKISIS</sequence>
<name>A0A3P8BC43_HELPZ</name>
<keyword evidence="2" id="KW-0808">Transferase</keyword>
<evidence type="ECO:0000256" key="1">
    <source>
        <dbReference type="ARBA" id="ARBA00022527"/>
    </source>
</evidence>
<reference evidence="7 8" key="1">
    <citation type="submission" date="2018-11" db="EMBL/GenBank/DDBJ databases">
        <authorList>
            <consortium name="Pathogen Informatics"/>
        </authorList>
    </citation>
    <scope>NUCLEOTIDE SEQUENCE [LARGE SCALE GENOMIC DNA]</scope>
</reference>
<protein>
    <submittedName>
        <fullName evidence="9">Protein kinase domain-containing protein</fullName>
    </submittedName>
</protein>
<evidence type="ECO:0000256" key="5">
    <source>
        <dbReference type="ARBA" id="ARBA00022840"/>
    </source>
</evidence>
<evidence type="ECO:0000259" key="6">
    <source>
        <dbReference type="PROSITE" id="PS50011"/>
    </source>
</evidence>
<reference evidence="9" key="2">
    <citation type="submission" date="2019-09" db="UniProtKB">
        <authorList>
            <consortium name="WormBaseParasite"/>
        </authorList>
    </citation>
    <scope>IDENTIFICATION</scope>
</reference>
<dbReference type="PROSITE" id="PS50011">
    <property type="entry name" value="PROTEIN_KINASE_DOM"/>
    <property type="match status" value="1"/>
</dbReference>
<dbReference type="Gene3D" id="1.10.510.10">
    <property type="entry name" value="Transferase(Phosphotransferase) domain 1"/>
    <property type="match status" value="2"/>
</dbReference>
<keyword evidence="5" id="KW-0067">ATP-binding</keyword>